<keyword evidence="1" id="KW-0472">Membrane</keyword>
<dbReference type="STRING" id="380244.SAMN05216298_4301"/>
<feature type="transmembrane region" description="Helical" evidence="1">
    <location>
        <begin position="87"/>
        <end position="108"/>
    </location>
</feature>
<feature type="transmembrane region" description="Helical" evidence="1">
    <location>
        <begin position="54"/>
        <end position="75"/>
    </location>
</feature>
<keyword evidence="3" id="KW-1185">Reference proteome</keyword>
<dbReference type="InterPro" id="IPR045713">
    <property type="entry name" value="DUF6069"/>
</dbReference>
<feature type="transmembrane region" description="Helical" evidence="1">
    <location>
        <begin position="114"/>
        <end position="134"/>
    </location>
</feature>
<dbReference type="Pfam" id="PF19545">
    <property type="entry name" value="DUF6069"/>
    <property type="match status" value="1"/>
</dbReference>
<dbReference type="Proteomes" id="UP000198662">
    <property type="component" value="Unassembled WGS sequence"/>
</dbReference>
<dbReference type="AlphaFoldDB" id="A0A1G9KXU9"/>
<evidence type="ECO:0008006" key="4">
    <source>
        <dbReference type="Google" id="ProtNLM"/>
    </source>
</evidence>
<dbReference type="RefSeq" id="WP_091053479.1">
    <property type="nucleotide sequence ID" value="NZ_FNGF01000006.1"/>
</dbReference>
<evidence type="ECO:0000313" key="2">
    <source>
        <dbReference type="EMBL" id="SDL54449.1"/>
    </source>
</evidence>
<keyword evidence="1" id="KW-1133">Transmembrane helix</keyword>
<dbReference type="OrthoDB" id="5190685at2"/>
<evidence type="ECO:0000313" key="3">
    <source>
        <dbReference type="Proteomes" id="UP000198662"/>
    </source>
</evidence>
<accession>A0A1G9KXU9</accession>
<evidence type="ECO:0000256" key="1">
    <source>
        <dbReference type="SAM" id="Phobius"/>
    </source>
</evidence>
<gene>
    <name evidence="2" type="ORF">SAMN05216298_4301</name>
</gene>
<proteinExistence type="predicted"/>
<organism evidence="2 3">
    <name type="scientific">Glycomyces sambucus</name>
    <dbReference type="NCBI Taxonomy" id="380244"/>
    <lineage>
        <taxon>Bacteria</taxon>
        <taxon>Bacillati</taxon>
        <taxon>Actinomycetota</taxon>
        <taxon>Actinomycetes</taxon>
        <taxon>Glycomycetales</taxon>
        <taxon>Glycomycetaceae</taxon>
        <taxon>Glycomyces</taxon>
    </lineage>
</organism>
<reference evidence="3" key="1">
    <citation type="submission" date="2016-10" db="EMBL/GenBank/DDBJ databases">
        <authorList>
            <person name="Varghese N."/>
            <person name="Submissions S."/>
        </authorList>
    </citation>
    <scope>NUCLEOTIDE SEQUENCE [LARGE SCALE GENOMIC DNA]</scope>
    <source>
        <strain evidence="3">CGMCC 4.3147</strain>
    </source>
</reference>
<keyword evidence="1" id="KW-0812">Transmembrane</keyword>
<dbReference type="EMBL" id="FNGF01000006">
    <property type="protein sequence ID" value="SDL54449.1"/>
    <property type="molecule type" value="Genomic_DNA"/>
</dbReference>
<sequence>MSDTETAAPAKTAPVWRARLIALVAAAVAAGLTAVIAAAVGVEMKAANPGQDPIEVGFIAGAFMTLLAGGLGWIARAVLDRFAPRKARLVWLIGAAAVFAVEMVPPFYTEATTGTRIVLILMHVVVAAVLVPVFGRRRPDLEARAA</sequence>
<name>A0A1G9KXU9_9ACTN</name>
<feature type="transmembrane region" description="Helical" evidence="1">
    <location>
        <begin position="20"/>
        <end position="42"/>
    </location>
</feature>
<protein>
    <recommendedName>
        <fullName evidence="4">Major facilitator superfamily (MFS) profile domain-containing protein</fullName>
    </recommendedName>
</protein>